<feature type="transmembrane region" description="Helical" evidence="6">
    <location>
        <begin position="125"/>
        <end position="146"/>
    </location>
</feature>
<dbReference type="InterPro" id="IPR002293">
    <property type="entry name" value="AA/rel_permease1"/>
</dbReference>
<evidence type="ECO:0000256" key="1">
    <source>
        <dbReference type="ARBA" id="ARBA00004651"/>
    </source>
</evidence>
<evidence type="ECO:0000256" key="4">
    <source>
        <dbReference type="ARBA" id="ARBA00022989"/>
    </source>
</evidence>
<feature type="transmembrane region" description="Helical" evidence="6">
    <location>
        <begin position="400"/>
        <end position="418"/>
    </location>
</feature>
<feature type="transmembrane region" description="Helical" evidence="6">
    <location>
        <begin position="376"/>
        <end position="394"/>
    </location>
</feature>
<keyword evidence="4 6" id="KW-1133">Transmembrane helix</keyword>
<evidence type="ECO:0000256" key="5">
    <source>
        <dbReference type="ARBA" id="ARBA00023136"/>
    </source>
</evidence>
<keyword evidence="2" id="KW-1003">Cell membrane</keyword>
<feature type="transmembrane region" description="Helical" evidence="6">
    <location>
        <begin position="320"/>
        <end position="341"/>
    </location>
</feature>
<protein>
    <submittedName>
        <fullName evidence="7">Amino acid/polyamine/organocation transporter (APC superfamily)</fullName>
    </submittedName>
</protein>
<dbReference type="RefSeq" id="WP_116236180.1">
    <property type="nucleotide sequence ID" value="NZ_QRDP01000004.1"/>
</dbReference>
<evidence type="ECO:0000313" key="7">
    <source>
        <dbReference type="EMBL" id="RED16813.1"/>
    </source>
</evidence>
<dbReference type="PIRSF" id="PIRSF006060">
    <property type="entry name" value="AA_transporter"/>
    <property type="match status" value="1"/>
</dbReference>
<dbReference type="AlphaFoldDB" id="A0A3D9FGB4"/>
<dbReference type="EMBL" id="QRDP01000004">
    <property type="protein sequence ID" value="RED16813.1"/>
    <property type="molecule type" value="Genomic_DNA"/>
</dbReference>
<dbReference type="OrthoDB" id="7065842at2"/>
<feature type="transmembrane region" description="Helical" evidence="6">
    <location>
        <begin position="96"/>
        <end position="119"/>
    </location>
</feature>
<comment type="subcellular location">
    <subcellularLocation>
        <location evidence="1">Cell membrane</location>
        <topology evidence="1">Multi-pass membrane protein</topology>
    </subcellularLocation>
</comment>
<evidence type="ECO:0000313" key="8">
    <source>
        <dbReference type="Proteomes" id="UP000256310"/>
    </source>
</evidence>
<organism evidence="7 8">
    <name type="scientific">Parasphingopyxis lamellibrachiae</name>
    <dbReference type="NCBI Taxonomy" id="680125"/>
    <lineage>
        <taxon>Bacteria</taxon>
        <taxon>Pseudomonadati</taxon>
        <taxon>Pseudomonadota</taxon>
        <taxon>Alphaproteobacteria</taxon>
        <taxon>Sphingomonadales</taxon>
        <taxon>Sphingomonadaceae</taxon>
        <taxon>Parasphingopyxis</taxon>
    </lineage>
</organism>
<evidence type="ECO:0000256" key="2">
    <source>
        <dbReference type="ARBA" id="ARBA00022475"/>
    </source>
</evidence>
<name>A0A3D9FGB4_9SPHN</name>
<feature type="transmembrane region" description="Helical" evidence="6">
    <location>
        <begin position="347"/>
        <end position="364"/>
    </location>
</feature>
<dbReference type="Proteomes" id="UP000256310">
    <property type="component" value="Unassembled WGS sequence"/>
</dbReference>
<dbReference type="InterPro" id="IPR050367">
    <property type="entry name" value="APC_superfamily"/>
</dbReference>
<evidence type="ECO:0000256" key="3">
    <source>
        <dbReference type="ARBA" id="ARBA00022692"/>
    </source>
</evidence>
<feature type="transmembrane region" description="Helical" evidence="6">
    <location>
        <begin position="12"/>
        <end position="40"/>
    </location>
</feature>
<dbReference type="GO" id="GO:0005886">
    <property type="term" value="C:plasma membrane"/>
    <property type="evidence" value="ECO:0007669"/>
    <property type="project" value="UniProtKB-SubCell"/>
</dbReference>
<reference evidence="7 8" key="1">
    <citation type="submission" date="2018-07" db="EMBL/GenBank/DDBJ databases">
        <title>Genomic Encyclopedia of Type Strains, Phase IV (KMG-IV): sequencing the most valuable type-strain genomes for metagenomic binning, comparative biology and taxonomic classification.</title>
        <authorList>
            <person name="Goeker M."/>
        </authorList>
    </citation>
    <scope>NUCLEOTIDE SEQUENCE [LARGE SCALE GENOMIC DNA]</scope>
    <source>
        <strain evidence="7 8">DSM 26725</strain>
    </source>
</reference>
<keyword evidence="5 6" id="KW-0472">Membrane</keyword>
<keyword evidence="3 6" id="KW-0812">Transmembrane</keyword>
<dbReference type="PANTHER" id="PTHR42770">
    <property type="entry name" value="AMINO ACID TRANSPORTER-RELATED"/>
    <property type="match status" value="1"/>
</dbReference>
<comment type="caution">
    <text evidence="7">The sequence shown here is derived from an EMBL/GenBank/DDBJ whole genome shotgun (WGS) entry which is preliminary data.</text>
</comment>
<dbReference type="Pfam" id="PF13520">
    <property type="entry name" value="AA_permease_2"/>
    <property type="match status" value="1"/>
</dbReference>
<accession>A0A3D9FGB4</accession>
<keyword evidence="8" id="KW-1185">Reference proteome</keyword>
<feature type="transmembrane region" description="Helical" evidence="6">
    <location>
        <begin position="46"/>
        <end position="66"/>
    </location>
</feature>
<evidence type="ECO:0000256" key="6">
    <source>
        <dbReference type="SAM" id="Phobius"/>
    </source>
</evidence>
<feature type="transmembrane region" description="Helical" evidence="6">
    <location>
        <begin position="263"/>
        <end position="291"/>
    </location>
</feature>
<sequence length="435" mass="45738">MDQAIKPPRTVGLFGTALLPLNGMVGAGIFALPAILYAAVGNFAPWMILLGGVLFFPLIFVFASLGRRFDHSGGPMLYGEAAFGPFIGFQAGWMRYASALAAMAANAHVVISYLAALWPVLEGPVARPLAVALFILAFTLINLFGMTKAMGVLGSMTLVKLLPLAGFVVAGVAMGSPAIGFALPEFTAFETVVLLTFYAFIGFENVSMPAGEMRAPKRDIPTALIGILAFVTIFYMLIIWAYIAIDPAGSSDTMPLAIAAEAVMGQVGAIAIVVAAAFSIGANTLGGFVALPRMTFGMAEEGMLPPIFMRVSNRFLTPDFSILFLGGIAMLVGLTGSFVFLAVAGTLSRLVTYLICIAALPVIHWREAKASGNRPFSFETLMAGLAMISCLWVANQADSRAFLTLAAILVVGSLLYVLGRMSAKRAVAAQAEHGA</sequence>
<proteinExistence type="predicted"/>
<dbReference type="GO" id="GO:0022857">
    <property type="term" value="F:transmembrane transporter activity"/>
    <property type="evidence" value="ECO:0007669"/>
    <property type="project" value="InterPro"/>
</dbReference>
<feature type="transmembrane region" description="Helical" evidence="6">
    <location>
        <begin position="186"/>
        <end position="203"/>
    </location>
</feature>
<feature type="transmembrane region" description="Helical" evidence="6">
    <location>
        <begin position="223"/>
        <end position="243"/>
    </location>
</feature>
<dbReference type="Gene3D" id="1.20.1740.10">
    <property type="entry name" value="Amino acid/polyamine transporter I"/>
    <property type="match status" value="1"/>
</dbReference>
<gene>
    <name evidence="7" type="ORF">DFR46_1845</name>
</gene>
<feature type="transmembrane region" description="Helical" evidence="6">
    <location>
        <begin position="158"/>
        <end position="180"/>
    </location>
</feature>
<dbReference type="PANTHER" id="PTHR42770:SF7">
    <property type="entry name" value="MEMBRANE PROTEIN"/>
    <property type="match status" value="1"/>
</dbReference>